<protein>
    <submittedName>
        <fullName evidence="9">Sugar ABC transporter permease</fullName>
    </submittedName>
</protein>
<evidence type="ECO:0000313" key="9">
    <source>
        <dbReference type="EMBL" id="TMJ16652.1"/>
    </source>
</evidence>
<feature type="domain" description="ABC transmembrane type-1" evidence="8">
    <location>
        <begin position="66"/>
        <end position="279"/>
    </location>
</feature>
<evidence type="ECO:0000313" key="10">
    <source>
        <dbReference type="Proteomes" id="UP000320393"/>
    </source>
</evidence>
<feature type="transmembrane region" description="Helical" evidence="7">
    <location>
        <begin position="258"/>
        <end position="280"/>
    </location>
</feature>
<evidence type="ECO:0000256" key="7">
    <source>
        <dbReference type="RuleBase" id="RU363032"/>
    </source>
</evidence>
<dbReference type="PROSITE" id="PS50928">
    <property type="entry name" value="ABC_TM1"/>
    <property type="match status" value="1"/>
</dbReference>
<evidence type="ECO:0000256" key="2">
    <source>
        <dbReference type="ARBA" id="ARBA00022448"/>
    </source>
</evidence>
<keyword evidence="5 7" id="KW-1133">Transmembrane helix</keyword>
<dbReference type="PANTHER" id="PTHR43227:SF8">
    <property type="entry name" value="DIACETYLCHITOBIOSE UPTAKE SYSTEM PERMEASE PROTEIN DASB"/>
    <property type="match status" value="1"/>
</dbReference>
<keyword evidence="6 7" id="KW-0472">Membrane</keyword>
<evidence type="ECO:0000256" key="4">
    <source>
        <dbReference type="ARBA" id="ARBA00022692"/>
    </source>
</evidence>
<proteinExistence type="inferred from homology"/>
<feature type="transmembrane region" description="Helical" evidence="7">
    <location>
        <begin position="151"/>
        <end position="172"/>
    </location>
</feature>
<dbReference type="InterPro" id="IPR035906">
    <property type="entry name" value="MetI-like_sf"/>
</dbReference>
<dbReference type="PANTHER" id="PTHR43227">
    <property type="entry name" value="BLL4140 PROTEIN"/>
    <property type="match status" value="1"/>
</dbReference>
<dbReference type="Gene3D" id="1.10.3720.10">
    <property type="entry name" value="MetI-like"/>
    <property type="match status" value="1"/>
</dbReference>
<comment type="subcellular location">
    <subcellularLocation>
        <location evidence="1 7">Cell membrane</location>
        <topology evidence="1 7">Multi-pass membrane protein</topology>
    </subcellularLocation>
</comment>
<dbReference type="InterPro" id="IPR050809">
    <property type="entry name" value="UgpAE/MalFG_permease"/>
</dbReference>
<evidence type="ECO:0000256" key="1">
    <source>
        <dbReference type="ARBA" id="ARBA00004651"/>
    </source>
</evidence>
<evidence type="ECO:0000259" key="8">
    <source>
        <dbReference type="PROSITE" id="PS50928"/>
    </source>
</evidence>
<reference evidence="9 10" key="1">
    <citation type="journal article" date="2019" name="Nat. Microbiol.">
        <title>Mediterranean grassland soil C-N compound turnover is dependent on rainfall and depth, and is mediated by genomically divergent microorganisms.</title>
        <authorList>
            <person name="Diamond S."/>
            <person name="Andeer P.F."/>
            <person name="Li Z."/>
            <person name="Crits-Christoph A."/>
            <person name="Burstein D."/>
            <person name="Anantharaman K."/>
            <person name="Lane K.R."/>
            <person name="Thomas B.C."/>
            <person name="Pan C."/>
            <person name="Northen T.R."/>
            <person name="Banfield J.F."/>
        </authorList>
    </citation>
    <scope>NUCLEOTIDE SEQUENCE [LARGE SCALE GENOMIC DNA]</scope>
    <source>
        <strain evidence="9">NP_5</strain>
    </source>
</reference>
<organism evidence="9 10">
    <name type="scientific">Candidatus Segetimicrobium genomatis</name>
    <dbReference type="NCBI Taxonomy" id="2569760"/>
    <lineage>
        <taxon>Bacteria</taxon>
        <taxon>Bacillati</taxon>
        <taxon>Candidatus Sysuimicrobiota</taxon>
        <taxon>Candidatus Sysuimicrobiia</taxon>
        <taxon>Candidatus Sysuimicrobiales</taxon>
        <taxon>Candidatus Segetimicrobiaceae</taxon>
        <taxon>Candidatus Segetimicrobium</taxon>
    </lineage>
</organism>
<dbReference type="Pfam" id="PF00528">
    <property type="entry name" value="BPD_transp_1"/>
    <property type="match status" value="1"/>
</dbReference>
<name>A0A537M8S0_9BACT</name>
<dbReference type="SUPFAM" id="SSF161098">
    <property type="entry name" value="MetI-like"/>
    <property type="match status" value="1"/>
</dbReference>
<dbReference type="GO" id="GO:0005886">
    <property type="term" value="C:plasma membrane"/>
    <property type="evidence" value="ECO:0007669"/>
    <property type="project" value="UniProtKB-SubCell"/>
</dbReference>
<sequence>MRRYSAPLLFLLPATLLIALFFVAPVVTTLYLSLTDLSTITFRHPSWIGLGNYASLLRDPFIGKILVNTAHYVGFTLLFNVGMGLLLALLSSSVRERYGNQIRAVWLLPRILPPVVYVVIWQGLSREAPYGLISDLAGTTRNWITARPWDVIILANGLVGASFGMLLFTSAIRAIPPDLFYASAVDGATTVQTVRRVVLPLLRWPILFVTAYQTLSLLTSFEYILLLTNGGPGFYTTTVWSLHAYQLALSNYFGNVQFGLGAAMAALLVVIGVVVTSFYLRIFNFRALVGEPKVEVN</sequence>
<evidence type="ECO:0000256" key="5">
    <source>
        <dbReference type="ARBA" id="ARBA00022989"/>
    </source>
</evidence>
<comment type="similarity">
    <text evidence="7">Belongs to the binding-protein-dependent transport system permease family.</text>
</comment>
<dbReference type="AlphaFoldDB" id="A0A537M8S0"/>
<accession>A0A537M8S0</accession>
<keyword evidence="3" id="KW-1003">Cell membrane</keyword>
<dbReference type="InterPro" id="IPR000515">
    <property type="entry name" value="MetI-like"/>
</dbReference>
<evidence type="ECO:0000256" key="6">
    <source>
        <dbReference type="ARBA" id="ARBA00023136"/>
    </source>
</evidence>
<evidence type="ECO:0000256" key="3">
    <source>
        <dbReference type="ARBA" id="ARBA00022475"/>
    </source>
</evidence>
<keyword evidence="2 7" id="KW-0813">Transport</keyword>
<gene>
    <name evidence="9" type="ORF">E6H02_00545</name>
</gene>
<feature type="transmembrane region" description="Helical" evidence="7">
    <location>
        <begin position="70"/>
        <end position="92"/>
    </location>
</feature>
<dbReference type="GO" id="GO:0055085">
    <property type="term" value="P:transmembrane transport"/>
    <property type="evidence" value="ECO:0007669"/>
    <property type="project" value="InterPro"/>
</dbReference>
<comment type="caution">
    <text evidence="9">The sequence shown here is derived from an EMBL/GenBank/DDBJ whole genome shotgun (WGS) entry which is preliminary data.</text>
</comment>
<dbReference type="Proteomes" id="UP000320393">
    <property type="component" value="Unassembled WGS sequence"/>
</dbReference>
<dbReference type="CDD" id="cd06261">
    <property type="entry name" value="TM_PBP2"/>
    <property type="match status" value="1"/>
</dbReference>
<dbReference type="EMBL" id="VBAM01000015">
    <property type="protein sequence ID" value="TMJ16652.1"/>
    <property type="molecule type" value="Genomic_DNA"/>
</dbReference>
<keyword evidence="4 7" id="KW-0812">Transmembrane</keyword>